<name>A0A1I2NRA5_9BACL</name>
<organism evidence="3 4">
    <name type="scientific">Planifilum fulgidum</name>
    <dbReference type="NCBI Taxonomy" id="201973"/>
    <lineage>
        <taxon>Bacteria</taxon>
        <taxon>Bacillati</taxon>
        <taxon>Bacillota</taxon>
        <taxon>Bacilli</taxon>
        <taxon>Bacillales</taxon>
        <taxon>Thermoactinomycetaceae</taxon>
        <taxon>Planifilum</taxon>
    </lineage>
</organism>
<dbReference type="RefSeq" id="WP_177199072.1">
    <property type="nucleotide sequence ID" value="NZ_FOOK01000014.1"/>
</dbReference>
<evidence type="ECO:0000256" key="1">
    <source>
        <dbReference type="SAM" id="Phobius"/>
    </source>
</evidence>
<dbReference type="STRING" id="201973.SAMN04488025_11423"/>
<accession>A0A1I2NRA5</accession>
<sequence>MDLYKNTRRLAQAVNILLVIHVLLLFAGLYVHLWAYRQYSAMPELYWHLPHSARDFERFVILAQLGSFFITAIFFLLWTYRSYRHLSALSDRNLRFSPGWAVSWYFVPIMNLFRPYQVMKEMWKEIDPDADPSRPEEGKGRTGSPLLKGWWGLWLLNHLLAGVSAFVPMDPGESARFMFLSSIAGILLCLAAFLLVRAIDRRLAKKRALLERQIREKARAFP</sequence>
<gene>
    <name evidence="3" type="ORF">SAMN04488025_11423</name>
</gene>
<feature type="transmembrane region" description="Helical" evidence="1">
    <location>
        <begin position="56"/>
        <end position="78"/>
    </location>
</feature>
<feature type="transmembrane region" description="Helical" evidence="1">
    <location>
        <begin position="175"/>
        <end position="196"/>
    </location>
</feature>
<dbReference type="Pfam" id="PF14219">
    <property type="entry name" value="DUF4328"/>
    <property type="match status" value="1"/>
</dbReference>
<keyword evidence="4" id="KW-1185">Reference proteome</keyword>
<keyword evidence="1" id="KW-0812">Transmembrane</keyword>
<evidence type="ECO:0000313" key="3">
    <source>
        <dbReference type="EMBL" id="SFG06093.1"/>
    </source>
</evidence>
<feature type="domain" description="DUF4328" evidence="2">
    <location>
        <begin position="53"/>
        <end position="201"/>
    </location>
</feature>
<keyword evidence="1" id="KW-1133">Transmembrane helix</keyword>
<dbReference type="InterPro" id="IPR025565">
    <property type="entry name" value="DUF4328"/>
</dbReference>
<keyword evidence="1" id="KW-0472">Membrane</keyword>
<feature type="transmembrane region" description="Helical" evidence="1">
    <location>
        <begin position="149"/>
        <end position="169"/>
    </location>
</feature>
<dbReference type="EMBL" id="FOOK01000014">
    <property type="protein sequence ID" value="SFG06093.1"/>
    <property type="molecule type" value="Genomic_DNA"/>
</dbReference>
<proteinExistence type="predicted"/>
<reference evidence="3 4" key="1">
    <citation type="submission" date="2016-10" db="EMBL/GenBank/DDBJ databases">
        <authorList>
            <person name="de Groot N.N."/>
        </authorList>
    </citation>
    <scope>NUCLEOTIDE SEQUENCE [LARGE SCALE GENOMIC DNA]</scope>
    <source>
        <strain evidence="3 4">DSM 44945</strain>
    </source>
</reference>
<dbReference type="Proteomes" id="UP000198661">
    <property type="component" value="Unassembled WGS sequence"/>
</dbReference>
<evidence type="ECO:0000259" key="2">
    <source>
        <dbReference type="Pfam" id="PF14219"/>
    </source>
</evidence>
<evidence type="ECO:0000313" key="4">
    <source>
        <dbReference type="Proteomes" id="UP000198661"/>
    </source>
</evidence>
<feature type="transmembrane region" description="Helical" evidence="1">
    <location>
        <begin position="12"/>
        <end position="35"/>
    </location>
</feature>
<protein>
    <recommendedName>
        <fullName evidence="2">DUF4328 domain-containing protein</fullName>
    </recommendedName>
</protein>
<dbReference type="AlphaFoldDB" id="A0A1I2NRA5"/>